<keyword evidence="3" id="KW-1185">Reference proteome</keyword>
<name>A0A5D3B8I8_9TREE</name>
<feature type="region of interest" description="Disordered" evidence="1">
    <location>
        <begin position="182"/>
        <end position="211"/>
    </location>
</feature>
<evidence type="ECO:0000256" key="1">
    <source>
        <dbReference type="SAM" id="MobiDB-lite"/>
    </source>
</evidence>
<sequence length="455" mass="51906">MSNPLCSTQVALHPDILPHILSYLPHDALYPALFVSSAFHRGAEPLLYDTFVYSPRTSHVYSESATTERPSKRLRFLLSKTTTLVYSQAPHQRRYPSDSENSVLAIHPRLKHLVIAQCDPQHRPYPSRCCLLDDVQTIATSLSVPFTCLFSAMRHDELSLWEDFDWRDGDCGHDPDHVVDVDASEEDEDGLEDVVDDPREDEEELEEDGDVLGDDQVASEQDGNVRSWCMACSVCRHHLAVDLHAFPALKALTIRVPSKLYSQFCSYLLKDNWPPALEELHIVWYDETMDEDVPLPSQKQSLIDTALTGEDVPQSFMTTLSDIMLALSSCQTLREIKMFGLEQSLLVRALLWLENVSTGDCISLARKTLVESLLFDRRATRLDILPINDFLSFDSNVRYFAPEERRGYEKTEWVLETPYVDETETTLLERDDRVPCSRQESLAWLLRRALAIGNE</sequence>
<dbReference type="AlphaFoldDB" id="A0A5D3B8I8"/>
<organism evidence="2 3">
    <name type="scientific">Cryptococcus floricola</name>
    <dbReference type="NCBI Taxonomy" id="2591691"/>
    <lineage>
        <taxon>Eukaryota</taxon>
        <taxon>Fungi</taxon>
        <taxon>Dikarya</taxon>
        <taxon>Basidiomycota</taxon>
        <taxon>Agaricomycotina</taxon>
        <taxon>Tremellomycetes</taxon>
        <taxon>Tremellales</taxon>
        <taxon>Cryptococcaceae</taxon>
        <taxon>Cryptococcus</taxon>
    </lineage>
</organism>
<dbReference type="EMBL" id="NIDF01000002">
    <property type="protein sequence ID" value="TYJ58989.1"/>
    <property type="molecule type" value="Genomic_DNA"/>
</dbReference>
<evidence type="ECO:0000313" key="3">
    <source>
        <dbReference type="Proteomes" id="UP000322245"/>
    </source>
</evidence>
<dbReference type="Proteomes" id="UP000322245">
    <property type="component" value="Unassembled WGS sequence"/>
</dbReference>
<reference evidence="2 3" key="1">
    <citation type="submission" date="2017-05" db="EMBL/GenBank/DDBJ databases">
        <title>The Genome Sequence of Tsuchiyaea wingfieldii DSM 27421.</title>
        <authorList>
            <person name="Cuomo C."/>
            <person name="Passer A."/>
            <person name="Billmyre B."/>
            <person name="Heitman J."/>
        </authorList>
    </citation>
    <scope>NUCLEOTIDE SEQUENCE [LARGE SCALE GENOMIC DNA]</scope>
    <source>
        <strain evidence="2 3">DSM 27421</strain>
    </source>
</reference>
<comment type="caution">
    <text evidence="2">The sequence shown here is derived from an EMBL/GenBank/DDBJ whole genome shotgun (WGS) entry which is preliminary data.</text>
</comment>
<evidence type="ECO:0000313" key="2">
    <source>
        <dbReference type="EMBL" id="TYJ58989.1"/>
    </source>
</evidence>
<gene>
    <name evidence="2" type="ORF">B9479_000428</name>
</gene>
<protein>
    <recommendedName>
        <fullName evidence="4">F-box domain-containing protein</fullName>
    </recommendedName>
</protein>
<evidence type="ECO:0008006" key="4">
    <source>
        <dbReference type="Google" id="ProtNLM"/>
    </source>
</evidence>
<accession>A0A5D3B8I8</accession>
<proteinExistence type="predicted"/>